<name>A0A023DZD8_9PROT</name>
<feature type="chain" id="PRO_5001513465" evidence="2">
    <location>
        <begin position="19"/>
        <end position="225"/>
    </location>
</feature>
<feature type="signal peptide" evidence="2">
    <location>
        <begin position="1"/>
        <end position="18"/>
    </location>
</feature>
<evidence type="ECO:0000313" key="3">
    <source>
        <dbReference type="EMBL" id="GAJ46302.1"/>
    </source>
</evidence>
<dbReference type="Proteomes" id="UP000024842">
    <property type="component" value="Unassembled WGS sequence"/>
</dbReference>
<organism evidence="3 4">
    <name type="scientific">Holospora elegans E1</name>
    <dbReference type="NCBI Taxonomy" id="1427503"/>
    <lineage>
        <taxon>Bacteria</taxon>
        <taxon>Pseudomonadati</taxon>
        <taxon>Pseudomonadota</taxon>
        <taxon>Alphaproteobacteria</taxon>
        <taxon>Holosporales</taxon>
        <taxon>Holosporaceae</taxon>
        <taxon>Holospora</taxon>
    </lineage>
</organism>
<evidence type="ECO:0000256" key="1">
    <source>
        <dbReference type="SAM" id="MobiDB-lite"/>
    </source>
</evidence>
<keyword evidence="2" id="KW-0732">Signal</keyword>
<evidence type="ECO:0000256" key="2">
    <source>
        <dbReference type="SAM" id="SignalP"/>
    </source>
</evidence>
<sequence length="225" mass="25630" precursor="true">MIKYFILLFIFTASNCFAPNQGLLNNTTPGKKSLNNDPGKKNSSSQQGSTVTVLPATPKKEQLSEKQLQSLQHAIEANDRLDRKLNEENLLEGIGDLPLKPDNSTKISQQEDSSNDLNKCRAKNKYLKQKINELNNEIIVVREQLLSSTEREMRNMRSSKEYMETLKEEVKSLQEQEKGSSTKKQKSMPLSKPPHKKIQQTPTKLNTSTPNSPPLQNKMEQIRRH</sequence>
<feature type="compositionally biased region" description="Polar residues" evidence="1">
    <location>
        <begin position="102"/>
        <end position="117"/>
    </location>
</feature>
<feature type="compositionally biased region" description="Polar residues" evidence="1">
    <location>
        <begin position="199"/>
        <end position="219"/>
    </location>
</feature>
<dbReference type="EMBL" id="BAUP01000081">
    <property type="protein sequence ID" value="GAJ46302.1"/>
    <property type="molecule type" value="Genomic_DNA"/>
</dbReference>
<dbReference type="AlphaFoldDB" id="A0A023DZD8"/>
<feature type="region of interest" description="Disordered" evidence="1">
    <location>
        <begin position="166"/>
        <end position="225"/>
    </location>
</feature>
<proteinExistence type="predicted"/>
<gene>
    <name evidence="3" type="ORF">HE1_00630</name>
</gene>
<feature type="compositionally biased region" description="Basic and acidic residues" evidence="1">
    <location>
        <begin position="166"/>
        <end position="180"/>
    </location>
</feature>
<reference evidence="3 4" key="1">
    <citation type="journal article" date="2014" name="FEMS Microbiol. Lett.">
        <title>Draft genome sequences of three Holospora species (Holospora obtusa, Holospora undulata, and Holospora elegans), endonuclear symbiotic bacteria of the ciliate Paramecium caudatum.</title>
        <authorList>
            <person name="Dohra H."/>
            <person name="Tanaka K."/>
            <person name="Suzuki T."/>
            <person name="Fujishima M."/>
            <person name="Suzuki H."/>
        </authorList>
    </citation>
    <scope>NUCLEOTIDE SEQUENCE [LARGE SCALE GENOMIC DNA]</scope>
    <source>
        <strain evidence="3 4">E1</strain>
    </source>
</reference>
<dbReference type="RefSeq" id="WP_035544662.1">
    <property type="nucleotide sequence ID" value="NZ_BAUP01000081.1"/>
</dbReference>
<comment type="caution">
    <text evidence="3">The sequence shown here is derived from an EMBL/GenBank/DDBJ whole genome shotgun (WGS) entry which is preliminary data.</text>
</comment>
<protein>
    <submittedName>
        <fullName evidence="3">Uncharacterized protein</fullName>
    </submittedName>
</protein>
<keyword evidence="4" id="KW-1185">Reference proteome</keyword>
<feature type="region of interest" description="Disordered" evidence="1">
    <location>
        <begin position="28"/>
        <end position="52"/>
    </location>
</feature>
<evidence type="ECO:0000313" key="4">
    <source>
        <dbReference type="Proteomes" id="UP000024842"/>
    </source>
</evidence>
<feature type="region of interest" description="Disordered" evidence="1">
    <location>
        <begin position="94"/>
        <end position="118"/>
    </location>
</feature>
<accession>A0A023DZD8</accession>